<protein>
    <submittedName>
        <fullName evidence="1">Uncharacterized protein</fullName>
    </submittedName>
</protein>
<gene>
    <name evidence="1" type="ORF">S12H4_38051</name>
</gene>
<dbReference type="EMBL" id="BARW01022865">
    <property type="protein sequence ID" value="GAI89417.1"/>
    <property type="molecule type" value="Genomic_DNA"/>
</dbReference>
<comment type="caution">
    <text evidence="1">The sequence shown here is derived from an EMBL/GenBank/DDBJ whole genome shotgun (WGS) entry which is preliminary data.</text>
</comment>
<feature type="non-terminal residue" evidence="1">
    <location>
        <position position="162"/>
    </location>
</feature>
<dbReference type="AlphaFoldDB" id="X1S8N7"/>
<proteinExistence type="predicted"/>
<evidence type="ECO:0000313" key="1">
    <source>
        <dbReference type="EMBL" id="GAI89417.1"/>
    </source>
</evidence>
<dbReference type="NCBIfam" id="NF041539">
    <property type="entry name" value="choice_anch_R"/>
    <property type="match status" value="1"/>
</dbReference>
<sequence>MATLYEYYITGDDTNAFICETYWLAQTFTPSIAHKITSVKLKLYRTGLPGTGTISIKATDGAGHPTGGDLCSGTIDGNTLTTNAAGAWYEITLGAGYDLNADTKYAIVVRITGGSTSNCIRWRCDETSPTYTPGCFEVSDNSGSSWTSNTGIDFMFEDWGEP</sequence>
<organism evidence="1">
    <name type="scientific">marine sediment metagenome</name>
    <dbReference type="NCBI Taxonomy" id="412755"/>
    <lineage>
        <taxon>unclassified sequences</taxon>
        <taxon>metagenomes</taxon>
        <taxon>ecological metagenomes</taxon>
    </lineage>
</organism>
<reference evidence="1" key="1">
    <citation type="journal article" date="2014" name="Front. Microbiol.">
        <title>High frequency of phylogenetically diverse reductive dehalogenase-homologous genes in deep subseafloor sedimentary metagenomes.</title>
        <authorList>
            <person name="Kawai M."/>
            <person name="Futagami T."/>
            <person name="Toyoda A."/>
            <person name="Takaki Y."/>
            <person name="Nishi S."/>
            <person name="Hori S."/>
            <person name="Arai W."/>
            <person name="Tsubouchi T."/>
            <person name="Morono Y."/>
            <person name="Uchiyama I."/>
            <person name="Ito T."/>
            <person name="Fujiyama A."/>
            <person name="Inagaki F."/>
            <person name="Takami H."/>
        </authorList>
    </citation>
    <scope>NUCLEOTIDE SEQUENCE</scope>
    <source>
        <strain evidence="1">Expedition CK06-06</strain>
    </source>
</reference>
<name>X1S8N7_9ZZZZ</name>
<accession>X1S8N7</accession>